<feature type="transmembrane region" description="Helical" evidence="5">
    <location>
        <begin position="134"/>
        <end position="153"/>
    </location>
</feature>
<evidence type="ECO:0000259" key="6">
    <source>
        <dbReference type="PROSITE" id="PS50801"/>
    </source>
</evidence>
<feature type="transmembrane region" description="Helical" evidence="5">
    <location>
        <begin position="94"/>
        <end position="113"/>
    </location>
</feature>
<feature type="transmembrane region" description="Helical" evidence="5">
    <location>
        <begin position="21"/>
        <end position="40"/>
    </location>
</feature>
<feature type="transmembrane region" description="Helical" evidence="5">
    <location>
        <begin position="173"/>
        <end position="191"/>
    </location>
</feature>
<evidence type="ECO:0000256" key="5">
    <source>
        <dbReference type="SAM" id="Phobius"/>
    </source>
</evidence>
<name>A0A0K6GTH0_9NEIS</name>
<sequence>MTGVLPGWLRQYRRAWLPADLTAGVVVTLLLVPQSLAYALVAGLPAQAGLYASVVPLVLYALAGRSHAQSVGPMAVTSLLTAATLSRLAEPGSADYLALAAWLALLSGGLLYLMGRIRMGFIADALSRPVLEGFTAASAVLIVVSQLGPLVGLKGGGATLPAQLAGLFGQRESLAWPGVLLGGAALLWLVWARNRLRPLLQGLGLRPAVALLLSRTAPIVAVAAGIAMVTTQPWATGLPQVGPVPRGLPLPDLPALPAVRLTDLALPAFFIALVNYVQSLSVAQLLAAPRRETVDPEAELRALGLANLGAGFFGGFPVTGGLSRSLVNAEAGAQSQLASLVTAAGLALVMSTATGLLTHLPLAVLAATIVAAVGSMTSLTPLRVAWGTDRADAAGFAVTFLAVLLLGVDTGIVAGIVVSLAVWLARTGRPHIAELGRLPGSEHFRNVERFDAAATLPGVLFLRVDESLYFGNARHVREAILQRLDAHPVSRLVLVMSAVNRVDMTAVSMLQALDDQLACCGVALHLAEVKGPVAAVLERAGFPARFGGRVWLSAGAAWDALAPAPDFHI</sequence>
<gene>
    <name evidence="7" type="ORF">Ga0061063_0864</name>
</gene>
<dbReference type="Gene3D" id="3.30.750.24">
    <property type="entry name" value="STAS domain"/>
    <property type="match status" value="1"/>
</dbReference>
<proteinExistence type="predicted"/>
<evidence type="ECO:0000256" key="3">
    <source>
        <dbReference type="ARBA" id="ARBA00022989"/>
    </source>
</evidence>
<keyword evidence="4 5" id="KW-0472">Membrane</keyword>
<dbReference type="CDD" id="cd07042">
    <property type="entry name" value="STAS_SulP_like_sulfate_transporter"/>
    <property type="match status" value="1"/>
</dbReference>
<dbReference type="InterPro" id="IPR002645">
    <property type="entry name" value="STAS_dom"/>
</dbReference>
<comment type="subcellular location">
    <subcellularLocation>
        <location evidence="1">Membrane</location>
        <topology evidence="1">Multi-pass membrane protein</topology>
    </subcellularLocation>
</comment>
<dbReference type="AlphaFoldDB" id="A0A0K6GTH0"/>
<dbReference type="PROSITE" id="PS50801">
    <property type="entry name" value="STAS"/>
    <property type="match status" value="1"/>
</dbReference>
<feature type="transmembrane region" description="Helical" evidence="5">
    <location>
        <begin position="398"/>
        <end position="425"/>
    </location>
</feature>
<feature type="transmembrane region" description="Helical" evidence="5">
    <location>
        <begin position="364"/>
        <end position="386"/>
    </location>
</feature>
<dbReference type="InterPro" id="IPR001902">
    <property type="entry name" value="SLC26A/SulP_fam"/>
</dbReference>
<dbReference type="InterPro" id="IPR036513">
    <property type="entry name" value="STAS_dom_sf"/>
</dbReference>
<feature type="transmembrane region" description="Helical" evidence="5">
    <location>
        <begin position="300"/>
        <end position="318"/>
    </location>
</feature>
<dbReference type="Proteomes" id="UP000243535">
    <property type="component" value="Unassembled WGS sequence"/>
</dbReference>
<dbReference type="SUPFAM" id="SSF52091">
    <property type="entry name" value="SpoIIaa-like"/>
    <property type="match status" value="1"/>
</dbReference>
<dbReference type="OrthoDB" id="9769739at2"/>
<feature type="transmembrane region" description="Helical" evidence="5">
    <location>
        <begin position="264"/>
        <end position="288"/>
    </location>
</feature>
<keyword evidence="3 5" id="KW-1133">Transmembrane helix</keyword>
<dbReference type="GO" id="GO:0016020">
    <property type="term" value="C:membrane"/>
    <property type="evidence" value="ECO:0007669"/>
    <property type="project" value="UniProtKB-SubCell"/>
</dbReference>
<dbReference type="Pfam" id="PF01740">
    <property type="entry name" value="STAS"/>
    <property type="match status" value="1"/>
</dbReference>
<feature type="domain" description="STAS" evidence="6">
    <location>
        <begin position="449"/>
        <end position="542"/>
    </location>
</feature>
<keyword evidence="8" id="KW-1185">Reference proteome</keyword>
<evidence type="ECO:0000313" key="7">
    <source>
        <dbReference type="EMBL" id="CUA82015.1"/>
    </source>
</evidence>
<evidence type="ECO:0000256" key="1">
    <source>
        <dbReference type="ARBA" id="ARBA00004141"/>
    </source>
</evidence>
<dbReference type="RefSeq" id="WP_055433380.1">
    <property type="nucleotide sequence ID" value="NZ_CYHA01000001.1"/>
</dbReference>
<protein>
    <submittedName>
        <fullName evidence="7">Sulfate permease or related transporter, MFS superfamily</fullName>
    </submittedName>
</protein>
<evidence type="ECO:0000313" key="8">
    <source>
        <dbReference type="Proteomes" id="UP000243535"/>
    </source>
</evidence>
<dbReference type="EMBL" id="CYHA01000001">
    <property type="protein sequence ID" value="CUA82015.1"/>
    <property type="molecule type" value="Genomic_DNA"/>
</dbReference>
<feature type="transmembrane region" description="Helical" evidence="5">
    <location>
        <begin position="203"/>
        <end position="229"/>
    </location>
</feature>
<dbReference type="PANTHER" id="PTHR11814">
    <property type="entry name" value="SULFATE TRANSPORTER"/>
    <property type="match status" value="1"/>
</dbReference>
<evidence type="ECO:0000256" key="4">
    <source>
        <dbReference type="ARBA" id="ARBA00023136"/>
    </source>
</evidence>
<feature type="transmembrane region" description="Helical" evidence="5">
    <location>
        <begin position="338"/>
        <end position="357"/>
    </location>
</feature>
<dbReference type="STRING" id="375574.GCA_001418035_00662"/>
<keyword evidence="2 5" id="KW-0812">Transmembrane</keyword>
<organism evidence="7 8">
    <name type="scientific">Gulbenkiania indica</name>
    <dbReference type="NCBI Taxonomy" id="375574"/>
    <lineage>
        <taxon>Bacteria</taxon>
        <taxon>Pseudomonadati</taxon>
        <taxon>Pseudomonadota</taxon>
        <taxon>Betaproteobacteria</taxon>
        <taxon>Neisseriales</taxon>
        <taxon>Chromobacteriaceae</taxon>
        <taxon>Gulbenkiania</taxon>
    </lineage>
</organism>
<dbReference type="Pfam" id="PF00916">
    <property type="entry name" value="Sulfate_transp"/>
    <property type="match status" value="1"/>
</dbReference>
<dbReference type="GO" id="GO:0055085">
    <property type="term" value="P:transmembrane transport"/>
    <property type="evidence" value="ECO:0007669"/>
    <property type="project" value="InterPro"/>
</dbReference>
<reference evidence="8" key="1">
    <citation type="submission" date="2015-08" db="EMBL/GenBank/DDBJ databases">
        <authorList>
            <person name="Varghese N."/>
        </authorList>
    </citation>
    <scope>NUCLEOTIDE SEQUENCE [LARGE SCALE GENOMIC DNA]</scope>
    <source>
        <strain evidence="8">DSM 17901</strain>
    </source>
</reference>
<dbReference type="InterPro" id="IPR011547">
    <property type="entry name" value="SLC26A/SulP_dom"/>
</dbReference>
<accession>A0A0K6GTH0</accession>
<evidence type="ECO:0000256" key="2">
    <source>
        <dbReference type="ARBA" id="ARBA00022692"/>
    </source>
</evidence>